<dbReference type="PANTHER" id="PTHR30386">
    <property type="entry name" value="MEMBRANE FUSION SUBUNIT OF EMRAB-TOLC MULTIDRUG EFFLUX PUMP"/>
    <property type="match status" value="1"/>
</dbReference>
<dbReference type="NCBIfam" id="TIGR01843">
    <property type="entry name" value="type_I_hlyD"/>
    <property type="match status" value="1"/>
</dbReference>
<sequence>MFGQNAEEMFVNNPGASVHGQTARGAGVLLLAIAAAVGAFLLWAATRELEEYTRGQGQVVPSSRVQVVQSLEGGIVRSIEVNEGDLVERGDVIMQIDDTRFASELGELRQRRGALLAERLRLQAEAALADELRFPAELAAENPRAVAAEREVFETRRQQLTHELQLRQDRLRQRQSELAELQAQQLKRSKMIRPLREEVALTEQMTKSGAVPRIELLRLSSKLAALEGDLEVGKATRARLEAAIEQARTEIGVARSGYVLAARQRLAELQVELAVVEETLRAARDRVARTRIRAPVRGVVNALGVTTLGAVVSPGQSLAEIVPADDGLVIEANLRPAHVAFVKPGAEVSVKVTAYDYLIYGDLKGRVARIGADTVASSDGTEFFRVMIETDRKHLGTEDNPLPISPGMVATVDILTGRKTVLDYLLKPIRRGQYEALRER</sequence>
<keyword evidence="6 9" id="KW-0812">Transmembrane</keyword>
<dbReference type="PRINTS" id="PR01490">
    <property type="entry name" value="RTXTOXIND"/>
</dbReference>
<dbReference type="Proteomes" id="UP000236742">
    <property type="component" value="Unassembled WGS sequence"/>
</dbReference>
<dbReference type="InterPro" id="IPR058982">
    <property type="entry name" value="Beta-barrel_AprE"/>
</dbReference>
<dbReference type="RefSeq" id="WP_104007106.1">
    <property type="nucleotide sequence ID" value="NZ_FNVD01000003.1"/>
</dbReference>
<dbReference type="Pfam" id="PF25994">
    <property type="entry name" value="HH_AprE"/>
    <property type="match status" value="1"/>
</dbReference>
<dbReference type="OrthoDB" id="9810980at2"/>
<dbReference type="InterPro" id="IPR006144">
    <property type="entry name" value="Secretion_HlyD_CS"/>
</dbReference>
<dbReference type="PROSITE" id="PS00543">
    <property type="entry name" value="HLYD_FAMILY"/>
    <property type="match status" value="1"/>
</dbReference>
<evidence type="ECO:0000256" key="10">
    <source>
        <dbReference type="SAM" id="Coils"/>
    </source>
</evidence>
<evidence type="ECO:0000256" key="6">
    <source>
        <dbReference type="ARBA" id="ARBA00022692"/>
    </source>
</evidence>
<keyword evidence="10" id="KW-0175">Coiled coil</keyword>
<evidence type="ECO:0000256" key="1">
    <source>
        <dbReference type="ARBA" id="ARBA00004377"/>
    </source>
</evidence>
<keyword evidence="7 9" id="KW-1133">Transmembrane helix</keyword>
<evidence type="ECO:0000256" key="5">
    <source>
        <dbReference type="ARBA" id="ARBA00022519"/>
    </source>
</evidence>
<dbReference type="AlphaFoldDB" id="A0A1H5U016"/>
<keyword evidence="8 9" id="KW-0472">Membrane</keyword>
<dbReference type="PANTHER" id="PTHR30386:SF26">
    <property type="entry name" value="TRANSPORT PROTEIN COMB"/>
    <property type="match status" value="1"/>
</dbReference>
<feature type="domain" description="AprE-like beta-barrel" evidence="12">
    <location>
        <begin position="328"/>
        <end position="417"/>
    </location>
</feature>
<dbReference type="InterPro" id="IPR010129">
    <property type="entry name" value="T1SS_HlyD"/>
</dbReference>
<proteinExistence type="inferred from homology"/>
<dbReference type="GO" id="GO:0009306">
    <property type="term" value="P:protein secretion"/>
    <property type="evidence" value="ECO:0007669"/>
    <property type="project" value="InterPro"/>
</dbReference>
<feature type="coiled-coil region" evidence="10">
    <location>
        <begin position="230"/>
        <end position="286"/>
    </location>
</feature>
<dbReference type="InterPro" id="IPR050739">
    <property type="entry name" value="MFP"/>
</dbReference>
<dbReference type="EMBL" id="FNVD01000003">
    <property type="protein sequence ID" value="SEF68472.1"/>
    <property type="molecule type" value="Genomic_DNA"/>
</dbReference>
<dbReference type="SUPFAM" id="SSF111369">
    <property type="entry name" value="HlyD-like secretion proteins"/>
    <property type="match status" value="1"/>
</dbReference>
<evidence type="ECO:0000256" key="4">
    <source>
        <dbReference type="ARBA" id="ARBA00022475"/>
    </source>
</evidence>
<dbReference type="GO" id="GO:0005886">
    <property type="term" value="C:plasma membrane"/>
    <property type="evidence" value="ECO:0007669"/>
    <property type="project" value="UniProtKB-SubCell"/>
</dbReference>
<keyword evidence="5 9" id="KW-0997">Cell inner membrane</keyword>
<dbReference type="Pfam" id="PF26002">
    <property type="entry name" value="Beta-barrel_AprE"/>
    <property type="match status" value="1"/>
</dbReference>
<evidence type="ECO:0000256" key="8">
    <source>
        <dbReference type="ARBA" id="ARBA00023136"/>
    </source>
</evidence>
<evidence type="ECO:0000256" key="3">
    <source>
        <dbReference type="ARBA" id="ARBA00022448"/>
    </source>
</evidence>
<gene>
    <name evidence="13" type="ORF">SAMN05421751_103134</name>
</gene>
<organism evidence="13 14">
    <name type="scientific">Jhaorihella thermophila</name>
    <dbReference type="NCBI Taxonomy" id="488547"/>
    <lineage>
        <taxon>Bacteria</taxon>
        <taxon>Pseudomonadati</taxon>
        <taxon>Pseudomonadota</taxon>
        <taxon>Alphaproteobacteria</taxon>
        <taxon>Rhodobacterales</taxon>
        <taxon>Paracoccaceae</taxon>
        <taxon>Jhaorihella</taxon>
    </lineage>
</organism>
<feature type="transmembrane region" description="Helical" evidence="9">
    <location>
        <begin position="26"/>
        <end position="45"/>
    </location>
</feature>
<feature type="domain" description="AprE-like long alpha-helical hairpin" evidence="11">
    <location>
        <begin position="103"/>
        <end position="286"/>
    </location>
</feature>
<keyword evidence="4 9" id="KW-1003">Cell membrane</keyword>
<evidence type="ECO:0000256" key="9">
    <source>
        <dbReference type="RuleBase" id="RU365093"/>
    </source>
</evidence>
<dbReference type="Gene3D" id="2.40.30.170">
    <property type="match status" value="1"/>
</dbReference>
<evidence type="ECO:0000313" key="14">
    <source>
        <dbReference type="Proteomes" id="UP000236742"/>
    </source>
</evidence>
<comment type="similarity">
    <text evidence="2 9">Belongs to the membrane fusion protein (MFP) (TC 8.A.1) family.</text>
</comment>
<evidence type="ECO:0000259" key="11">
    <source>
        <dbReference type="Pfam" id="PF25994"/>
    </source>
</evidence>
<keyword evidence="14" id="KW-1185">Reference proteome</keyword>
<evidence type="ECO:0000313" key="13">
    <source>
        <dbReference type="EMBL" id="SEF68472.1"/>
    </source>
</evidence>
<dbReference type="Gene3D" id="2.40.50.100">
    <property type="match status" value="1"/>
</dbReference>
<evidence type="ECO:0000256" key="7">
    <source>
        <dbReference type="ARBA" id="ARBA00022989"/>
    </source>
</evidence>
<name>A0A1H5U016_9RHOB</name>
<accession>A0A1H5U016</accession>
<comment type="subcellular location">
    <subcellularLocation>
        <location evidence="1 9">Cell inner membrane</location>
        <topology evidence="1 9">Single-pass membrane protein</topology>
    </subcellularLocation>
</comment>
<protein>
    <recommendedName>
        <fullName evidence="9">Membrane fusion protein (MFP) family protein</fullName>
    </recommendedName>
</protein>
<evidence type="ECO:0000259" key="12">
    <source>
        <dbReference type="Pfam" id="PF26002"/>
    </source>
</evidence>
<reference evidence="13 14" key="1">
    <citation type="submission" date="2016-10" db="EMBL/GenBank/DDBJ databases">
        <authorList>
            <person name="de Groot N.N."/>
        </authorList>
    </citation>
    <scope>NUCLEOTIDE SEQUENCE [LARGE SCALE GENOMIC DNA]</scope>
    <source>
        <strain evidence="13 14">DSM 23413</strain>
    </source>
</reference>
<dbReference type="InterPro" id="IPR058781">
    <property type="entry name" value="HH_AprE-like"/>
</dbReference>
<evidence type="ECO:0000256" key="2">
    <source>
        <dbReference type="ARBA" id="ARBA00009477"/>
    </source>
</evidence>
<keyword evidence="3 9" id="KW-0813">Transport</keyword>